<accession>A0A6J4U330</accession>
<organism evidence="2">
    <name type="scientific">uncultured Sphingomonadaceae bacterium</name>
    <dbReference type="NCBI Taxonomy" id="169976"/>
    <lineage>
        <taxon>Bacteria</taxon>
        <taxon>Pseudomonadati</taxon>
        <taxon>Pseudomonadota</taxon>
        <taxon>Alphaproteobacteria</taxon>
        <taxon>Sphingomonadales</taxon>
        <taxon>Sphingomonadaceae</taxon>
        <taxon>environmental samples</taxon>
    </lineage>
</organism>
<feature type="region of interest" description="Disordered" evidence="1">
    <location>
        <begin position="1"/>
        <end position="117"/>
    </location>
</feature>
<dbReference type="EMBL" id="CADCVX010000647">
    <property type="protein sequence ID" value="CAA9539460.1"/>
    <property type="molecule type" value="Genomic_DNA"/>
</dbReference>
<sequence length="117" mass="12840">APPPSRHDPRRRARRSRRRVRASRVEQLRHVQGSAAHRAASNGHLGQPARHRDDALGRADVGRRAGARVAHAGARADAGDDRAGHPHHAGRLPAHRRHARDPDRTDHRGRQDSGAAL</sequence>
<reference evidence="2" key="1">
    <citation type="submission" date="2020-02" db="EMBL/GenBank/DDBJ databases">
        <authorList>
            <person name="Meier V. D."/>
        </authorList>
    </citation>
    <scope>NUCLEOTIDE SEQUENCE</scope>
    <source>
        <strain evidence="2">AVDCRST_MAG91</strain>
    </source>
</reference>
<feature type="compositionally biased region" description="Basic and acidic residues" evidence="1">
    <location>
        <begin position="100"/>
        <end position="111"/>
    </location>
</feature>
<dbReference type="AlphaFoldDB" id="A0A6J4U330"/>
<feature type="compositionally biased region" description="Basic residues" evidence="1">
    <location>
        <begin position="8"/>
        <end position="22"/>
    </location>
</feature>
<evidence type="ECO:0000256" key="1">
    <source>
        <dbReference type="SAM" id="MobiDB-lite"/>
    </source>
</evidence>
<feature type="non-terminal residue" evidence="2">
    <location>
        <position position="1"/>
    </location>
</feature>
<name>A0A6J4U330_9SPHN</name>
<proteinExistence type="predicted"/>
<gene>
    <name evidence="2" type="ORF">AVDCRST_MAG91-3706</name>
</gene>
<feature type="compositionally biased region" description="Basic residues" evidence="1">
    <location>
        <begin position="85"/>
        <end position="99"/>
    </location>
</feature>
<feature type="non-terminal residue" evidence="2">
    <location>
        <position position="117"/>
    </location>
</feature>
<evidence type="ECO:0000313" key="2">
    <source>
        <dbReference type="EMBL" id="CAA9539460.1"/>
    </source>
</evidence>
<feature type="compositionally biased region" description="Low complexity" evidence="1">
    <location>
        <begin position="67"/>
        <end position="76"/>
    </location>
</feature>
<feature type="compositionally biased region" description="Basic and acidic residues" evidence="1">
    <location>
        <begin position="50"/>
        <end position="63"/>
    </location>
</feature>
<protein>
    <submittedName>
        <fullName evidence="2">Uncharacterized protein</fullName>
    </submittedName>
</protein>